<dbReference type="OrthoDB" id="7593450at2"/>
<evidence type="ECO:0000313" key="2">
    <source>
        <dbReference type="Proteomes" id="UP000032232"/>
    </source>
</evidence>
<dbReference type="RefSeq" id="WP_089268393.1">
    <property type="nucleotide sequence ID" value="NZ_FZPF01000007.1"/>
</dbReference>
<comment type="caution">
    <text evidence="1">The sequence shown here is derived from an EMBL/GenBank/DDBJ whole genome shotgun (WGS) entry which is preliminary data.</text>
</comment>
<organism evidence="1 2">
    <name type="scientific">Jannaschia aquimarina</name>
    <dbReference type="NCBI Taxonomy" id="935700"/>
    <lineage>
        <taxon>Bacteria</taxon>
        <taxon>Pseudomonadati</taxon>
        <taxon>Pseudomonadota</taxon>
        <taxon>Alphaproteobacteria</taxon>
        <taxon>Rhodobacterales</taxon>
        <taxon>Roseobacteraceae</taxon>
        <taxon>Jannaschia</taxon>
    </lineage>
</organism>
<dbReference type="Gene3D" id="1.20.58.320">
    <property type="entry name" value="TPR-like"/>
    <property type="match status" value="1"/>
</dbReference>
<evidence type="ECO:0000313" key="1">
    <source>
        <dbReference type="EMBL" id="KIT17187.1"/>
    </source>
</evidence>
<dbReference type="EMBL" id="JYFE01000020">
    <property type="protein sequence ID" value="KIT17187.1"/>
    <property type="molecule type" value="Genomic_DNA"/>
</dbReference>
<evidence type="ECO:0008006" key="3">
    <source>
        <dbReference type="Google" id="ProtNLM"/>
    </source>
</evidence>
<dbReference type="Gene3D" id="1.25.40.10">
    <property type="entry name" value="Tetratricopeptide repeat domain"/>
    <property type="match status" value="1"/>
</dbReference>
<reference evidence="1 2" key="1">
    <citation type="submission" date="2015-02" db="EMBL/GenBank/DDBJ databases">
        <title>Genome Sequence of Jannaschia aquimarina DSM28248, a member of the Roseobacter clade.</title>
        <authorList>
            <person name="Voget S."/>
            <person name="Daniel R."/>
        </authorList>
    </citation>
    <scope>NUCLEOTIDE SEQUENCE [LARGE SCALE GENOMIC DNA]</scope>
    <source>
        <strain evidence="1 2">GSW-M26</strain>
    </source>
</reference>
<dbReference type="STRING" id="935700.jaqu_09180"/>
<proteinExistence type="predicted"/>
<dbReference type="InterPro" id="IPR011990">
    <property type="entry name" value="TPR-like_helical_dom_sf"/>
</dbReference>
<accession>A0A0D1CQY3</accession>
<dbReference type="PATRIC" id="fig|935700.4.peg.960"/>
<sequence>MPEHDDAREVLRFWLEECEPKDWYAGGEELDQTIRDRFGETWELAGRKGCDRWCGNARGTLAFLILTDQFPRNMFRGTARAFATDAIALRVAKRAIVQGLDLQIEGPARQFFYLPLEHSETTPDQHRAVALILERMDAPETLLHARAHREVIRRFGRFPYRNEALGRTSSPAEAEMVEAGGYKTVLEEVKAAA</sequence>
<dbReference type="SUPFAM" id="SSF48452">
    <property type="entry name" value="TPR-like"/>
    <property type="match status" value="1"/>
</dbReference>
<dbReference type="Proteomes" id="UP000032232">
    <property type="component" value="Unassembled WGS sequence"/>
</dbReference>
<name>A0A0D1CQY3_9RHOB</name>
<dbReference type="InterPro" id="IPR010323">
    <property type="entry name" value="DUF924"/>
</dbReference>
<dbReference type="AlphaFoldDB" id="A0A0D1CQY3"/>
<protein>
    <recommendedName>
        <fullName evidence="3">DUF924 domain-containing protein</fullName>
    </recommendedName>
</protein>
<dbReference type="Pfam" id="PF06041">
    <property type="entry name" value="DUF924"/>
    <property type="match status" value="1"/>
</dbReference>
<gene>
    <name evidence="1" type="ORF">jaqu_09180</name>
</gene>
<keyword evidence="2" id="KW-1185">Reference proteome</keyword>